<dbReference type="AlphaFoldDB" id="A0A3B1BAF4"/>
<feature type="non-terminal residue" evidence="4">
    <location>
        <position position="411"/>
    </location>
</feature>
<evidence type="ECO:0000313" key="4">
    <source>
        <dbReference type="EMBL" id="VAX13052.1"/>
    </source>
</evidence>
<evidence type="ECO:0000256" key="1">
    <source>
        <dbReference type="ARBA" id="ARBA00009277"/>
    </source>
</evidence>
<dbReference type="PROSITE" id="PS50994">
    <property type="entry name" value="INTEGRASE"/>
    <property type="match status" value="1"/>
</dbReference>
<dbReference type="PROSITE" id="PS50532">
    <property type="entry name" value="HTH_IS408"/>
    <property type="match status" value="1"/>
</dbReference>
<dbReference type="EMBL" id="UOFZ01000089">
    <property type="protein sequence ID" value="VAX13052.1"/>
    <property type="molecule type" value="Genomic_DNA"/>
</dbReference>
<dbReference type="InterPro" id="IPR012337">
    <property type="entry name" value="RNaseH-like_sf"/>
</dbReference>
<proteinExistence type="inferred from homology"/>
<protein>
    <submittedName>
        <fullName evidence="4">Mobile element protein</fullName>
    </submittedName>
</protein>
<evidence type="ECO:0000259" key="2">
    <source>
        <dbReference type="PROSITE" id="PS50532"/>
    </source>
</evidence>
<sequence>MRKIREVLRLSHEAGLGQRGIAQVLNLGLGTVSTYLKRAREAGITWPLPEEMDERTLGRLLFPSQPATGQRRFIEPDFPNVYQELKRKGVTKQLLWQEYRQQYPDEGYSYAQFCHRYRVWLGHQQRSMRQIHHAGEKLFVDYCGPTMPVVNPDTGEVRQAQVFVAVLGASNYTFATASWSQKSEDWLNAHAKAFEFFGGVPELVVPDNLKSAVRKTHRYEPDINPSYQQLAAHYQTAIVPARPYKPKDKAKAEVAVQIVERWIMARLRHQTFFTLASLNQAIRFLLDDLNQRPFKKLPGTRASQFAQLDKPALKPLPSQPYQYTDIKQARVHIDYHVEVDKHYYSVPHHLVKQVVEVQASNTTVAIYSHGKRIASHPRSYRQGAHSTCSEHMPRAHKEMQAWSPERFLACA</sequence>
<dbReference type="InterPro" id="IPR013324">
    <property type="entry name" value="RNA_pol_sigma_r3/r4-like"/>
</dbReference>
<feature type="domain" description="Integrase catalytic" evidence="3">
    <location>
        <begin position="126"/>
        <end position="310"/>
    </location>
</feature>
<dbReference type="GO" id="GO:0003676">
    <property type="term" value="F:nucleic acid binding"/>
    <property type="evidence" value="ECO:0007669"/>
    <property type="project" value="InterPro"/>
</dbReference>
<dbReference type="Pfam" id="PF22483">
    <property type="entry name" value="Mu-transpos_C_2"/>
    <property type="match status" value="1"/>
</dbReference>
<gene>
    <name evidence="4" type="ORF">MNBD_GAMMA24-1547</name>
</gene>
<dbReference type="Pfam" id="PF00665">
    <property type="entry name" value="rve"/>
    <property type="match status" value="1"/>
</dbReference>
<reference evidence="4" key="1">
    <citation type="submission" date="2018-06" db="EMBL/GenBank/DDBJ databases">
        <authorList>
            <person name="Zhirakovskaya E."/>
        </authorList>
    </citation>
    <scope>NUCLEOTIDE SEQUENCE</scope>
</reference>
<organism evidence="4">
    <name type="scientific">hydrothermal vent metagenome</name>
    <dbReference type="NCBI Taxonomy" id="652676"/>
    <lineage>
        <taxon>unclassified sequences</taxon>
        <taxon>metagenomes</taxon>
        <taxon>ecological metagenomes</taxon>
    </lineage>
</organism>
<dbReference type="NCBIfam" id="NF033546">
    <property type="entry name" value="transpos_IS21"/>
    <property type="match status" value="1"/>
</dbReference>
<evidence type="ECO:0000259" key="3">
    <source>
        <dbReference type="PROSITE" id="PS50994"/>
    </source>
</evidence>
<dbReference type="SUPFAM" id="SSF88659">
    <property type="entry name" value="Sigma3 and sigma4 domains of RNA polymerase sigma factors"/>
    <property type="match status" value="1"/>
</dbReference>
<dbReference type="InterPro" id="IPR001584">
    <property type="entry name" value="Integrase_cat-core"/>
</dbReference>
<dbReference type="InterPro" id="IPR036388">
    <property type="entry name" value="WH-like_DNA-bd_sf"/>
</dbReference>
<dbReference type="Gene3D" id="1.10.10.10">
    <property type="entry name" value="Winged helix-like DNA-binding domain superfamily/Winged helix DNA-binding domain"/>
    <property type="match status" value="1"/>
</dbReference>
<dbReference type="InterPro" id="IPR036397">
    <property type="entry name" value="RNaseH_sf"/>
</dbReference>
<name>A0A3B1BAF4_9ZZZZ</name>
<comment type="similarity">
    <text evidence="1">Belongs to the transposase IS21/IS408/IS1162 family.</text>
</comment>
<dbReference type="GO" id="GO:0015074">
    <property type="term" value="P:DNA integration"/>
    <property type="evidence" value="ECO:0007669"/>
    <property type="project" value="InterPro"/>
</dbReference>
<accession>A0A3B1BAF4</accession>
<feature type="domain" description="HTH IS408-type" evidence="2">
    <location>
        <begin position="4"/>
        <end position="85"/>
    </location>
</feature>
<dbReference type="InterPro" id="IPR054353">
    <property type="entry name" value="IstA-like_C"/>
</dbReference>
<dbReference type="PANTHER" id="PTHR35004:SF8">
    <property type="entry name" value="TRANSPOSASE RV3428C-RELATED"/>
    <property type="match status" value="1"/>
</dbReference>
<dbReference type="InterPro" id="IPR017895">
    <property type="entry name" value="HTH_IS408/IS1162_type"/>
</dbReference>
<dbReference type="PANTHER" id="PTHR35004">
    <property type="entry name" value="TRANSPOSASE RV3428C-RELATED"/>
    <property type="match status" value="1"/>
</dbReference>
<dbReference type="Gene3D" id="3.30.420.10">
    <property type="entry name" value="Ribonuclease H-like superfamily/Ribonuclease H"/>
    <property type="match status" value="1"/>
</dbReference>
<dbReference type="SUPFAM" id="SSF53098">
    <property type="entry name" value="Ribonuclease H-like"/>
    <property type="match status" value="1"/>
</dbReference>